<dbReference type="Proteomes" id="UP001314205">
    <property type="component" value="Unassembled WGS sequence"/>
</dbReference>
<evidence type="ECO:0000313" key="2">
    <source>
        <dbReference type="EMBL" id="CAK1586566.1"/>
    </source>
</evidence>
<evidence type="ECO:0000313" key="3">
    <source>
        <dbReference type="Proteomes" id="UP001314205"/>
    </source>
</evidence>
<dbReference type="Pfam" id="PF00075">
    <property type="entry name" value="RNase_H"/>
    <property type="match status" value="1"/>
</dbReference>
<gene>
    <name evidence="2" type="ORF">PARMNEM_LOCUS7504</name>
</gene>
<comment type="caution">
    <text evidence="2">The sequence shown here is derived from an EMBL/GenBank/DDBJ whole genome shotgun (WGS) entry which is preliminary data.</text>
</comment>
<proteinExistence type="predicted"/>
<organism evidence="2 3">
    <name type="scientific">Parnassius mnemosyne</name>
    <name type="common">clouded apollo</name>
    <dbReference type="NCBI Taxonomy" id="213953"/>
    <lineage>
        <taxon>Eukaryota</taxon>
        <taxon>Metazoa</taxon>
        <taxon>Ecdysozoa</taxon>
        <taxon>Arthropoda</taxon>
        <taxon>Hexapoda</taxon>
        <taxon>Insecta</taxon>
        <taxon>Pterygota</taxon>
        <taxon>Neoptera</taxon>
        <taxon>Endopterygota</taxon>
        <taxon>Lepidoptera</taxon>
        <taxon>Glossata</taxon>
        <taxon>Ditrysia</taxon>
        <taxon>Papilionoidea</taxon>
        <taxon>Papilionidae</taxon>
        <taxon>Parnassiinae</taxon>
        <taxon>Parnassini</taxon>
        <taxon>Parnassius</taxon>
        <taxon>Driopa</taxon>
    </lineage>
</organism>
<dbReference type="SUPFAM" id="SSF53098">
    <property type="entry name" value="Ribonuclease H-like"/>
    <property type="match status" value="1"/>
</dbReference>
<dbReference type="AlphaFoldDB" id="A0AAV1KU48"/>
<dbReference type="CDD" id="cd09276">
    <property type="entry name" value="Rnase_HI_RT_non_LTR"/>
    <property type="match status" value="1"/>
</dbReference>
<keyword evidence="3" id="KW-1185">Reference proteome</keyword>
<dbReference type="GO" id="GO:0003676">
    <property type="term" value="F:nucleic acid binding"/>
    <property type="evidence" value="ECO:0007669"/>
    <property type="project" value="InterPro"/>
</dbReference>
<dbReference type="GO" id="GO:0004523">
    <property type="term" value="F:RNA-DNA hybrid ribonuclease activity"/>
    <property type="evidence" value="ECO:0007669"/>
    <property type="project" value="InterPro"/>
</dbReference>
<feature type="domain" description="RNase H type-1" evidence="1">
    <location>
        <begin position="94"/>
        <end position="222"/>
    </location>
</feature>
<accession>A0AAV1KU48</accession>
<sequence length="239" mass="26547">MRSSPGAALNAILDLTPLDLYLDKEAKASLYRINGQGSLSLLFYRLRSMLESIKETPVLCMISDIMRPLCTFNKKYTVELPPRKDWLKGQVIFEVGSLIWFTDGSKKGLNVGFGIYEERPKFKLSMNLGRFTFIFQAEIIAILQCAEINLQKYYVNHIIYINSDSQAALLALRSNLVNSKLVGDCVNSLNALRGNNKVVWVPGHAGIVGNETADKIAREGSNSTKFGPETFCGISKSLA</sequence>
<name>A0AAV1KU48_9NEOP</name>
<dbReference type="EMBL" id="CAVLGL010000080">
    <property type="protein sequence ID" value="CAK1586566.1"/>
    <property type="molecule type" value="Genomic_DNA"/>
</dbReference>
<dbReference type="PROSITE" id="PS50879">
    <property type="entry name" value="RNASE_H_1"/>
    <property type="match status" value="1"/>
</dbReference>
<protein>
    <recommendedName>
        <fullName evidence="1">RNase H type-1 domain-containing protein</fullName>
    </recommendedName>
</protein>
<dbReference type="InterPro" id="IPR002156">
    <property type="entry name" value="RNaseH_domain"/>
</dbReference>
<dbReference type="InterPro" id="IPR012337">
    <property type="entry name" value="RNaseH-like_sf"/>
</dbReference>
<reference evidence="2 3" key="1">
    <citation type="submission" date="2023-11" db="EMBL/GenBank/DDBJ databases">
        <authorList>
            <person name="Hedman E."/>
            <person name="Englund M."/>
            <person name="Stromberg M."/>
            <person name="Nyberg Akerstrom W."/>
            <person name="Nylinder S."/>
            <person name="Jareborg N."/>
            <person name="Kallberg Y."/>
            <person name="Kronander E."/>
        </authorList>
    </citation>
    <scope>NUCLEOTIDE SEQUENCE [LARGE SCALE GENOMIC DNA]</scope>
</reference>
<dbReference type="InterPro" id="IPR036397">
    <property type="entry name" value="RNaseH_sf"/>
</dbReference>
<evidence type="ECO:0000259" key="1">
    <source>
        <dbReference type="PROSITE" id="PS50879"/>
    </source>
</evidence>
<dbReference type="Gene3D" id="3.30.420.10">
    <property type="entry name" value="Ribonuclease H-like superfamily/Ribonuclease H"/>
    <property type="match status" value="1"/>
</dbReference>